<dbReference type="InterPro" id="IPR027483">
    <property type="entry name" value="PInositol-4-P-4/5-kinase_C_sf"/>
</dbReference>
<evidence type="ECO:0000313" key="14">
    <source>
        <dbReference type="EMBL" id="CAK9266798.1"/>
    </source>
</evidence>
<keyword evidence="7" id="KW-0862">Zinc</keyword>
<evidence type="ECO:0000256" key="3">
    <source>
        <dbReference type="ARBA" id="ARBA00022723"/>
    </source>
</evidence>
<dbReference type="InterPro" id="IPR000306">
    <property type="entry name" value="Znf_FYVE"/>
</dbReference>
<gene>
    <name evidence="14" type="ORF">CSSPJE1EN1_LOCUS12276</name>
</gene>
<dbReference type="InterPro" id="IPR027484">
    <property type="entry name" value="PInositol-4-P-5-kinase_N"/>
</dbReference>
<keyword evidence="15" id="KW-1185">Reference proteome</keyword>
<feature type="compositionally biased region" description="Polar residues" evidence="11">
    <location>
        <begin position="1331"/>
        <end position="1350"/>
    </location>
</feature>
<feature type="region of interest" description="Disordered" evidence="11">
    <location>
        <begin position="1783"/>
        <end position="1815"/>
    </location>
</feature>
<keyword evidence="4 10" id="KW-0547">Nucleotide-binding</keyword>
<evidence type="ECO:0000256" key="8">
    <source>
        <dbReference type="ARBA" id="ARBA00022840"/>
    </source>
</evidence>
<dbReference type="EC" id="2.7.1.150" evidence="1"/>
<feature type="region of interest" description="Disordered" evidence="11">
    <location>
        <begin position="139"/>
        <end position="198"/>
    </location>
</feature>
<keyword evidence="5 9" id="KW-0863">Zinc-finger</keyword>
<dbReference type="InterPro" id="IPR027409">
    <property type="entry name" value="GroEL-like_apical_dom_sf"/>
</dbReference>
<dbReference type="SUPFAM" id="SSF57903">
    <property type="entry name" value="FYVE/PHD zinc finger"/>
    <property type="match status" value="1"/>
</dbReference>
<dbReference type="PANTHER" id="PTHR45748:SF7">
    <property type="entry name" value="1-PHOSPHATIDYLINOSITOL 3-PHOSPHATE 5-KINASE-RELATED"/>
    <property type="match status" value="1"/>
</dbReference>
<dbReference type="Pfam" id="PF00118">
    <property type="entry name" value="Cpn60_TCP1"/>
    <property type="match status" value="1"/>
</dbReference>
<dbReference type="Proteomes" id="UP001497444">
    <property type="component" value="Chromosome 19"/>
</dbReference>
<dbReference type="InterPro" id="IPR044769">
    <property type="entry name" value="PIKfyve_PIPKc"/>
</dbReference>
<proteinExistence type="predicted"/>
<feature type="region of interest" description="Disordered" evidence="11">
    <location>
        <begin position="314"/>
        <end position="383"/>
    </location>
</feature>
<dbReference type="Pfam" id="PF01504">
    <property type="entry name" value="PIP5K"/>
    <property type="match status" value="1"/>
</dbReference>
<dbReference type="SUPFAM" id="SSF56104">
    <property type="entry name" value="SAICAR synthase-like"/>
    <property type="match status" value="1"/>
</dbReference>
<dbReference type="PANTHER" id="PTHR45748">
    <property type="entry name" value="1-PHOSPHATIDYLINOSITOL 3-PHOSPHATE 5-KINASE-RELATED"/>
    <property type="match status" value="1"/>
</dbReference>
<evidence type="ECO:0000256" key="10">
    <source>
        <dbReference type="PROSITE-ProRule" id="PRU00781"/>
    </source>
</evidence>
<feature type="compositionally biased region" description="Basic and acidic residues" evidence="11">
    <location>
        <begin position="1421"/>
        <end position="1444"/>
    </location>
</feature>
<dbReference type="InterPro" id="IPR002423">
    <property type="entry name" value="Cpn60/GroEL/TCP-1"/>
</dbReference>
<feature type="domain" description="FYVE-type" evidence="12">
    <location>
        <begin position="51"/>
        <end position="128"/>
    </location>
</feature>
<evidence type="ECO:0000256" key="11">
    <source>
        <dbReference type="SAM" id="MobiDB-lite"/>
    </source>
</evidence>
<dbReference type="InterPro" id="IPR011011">
    <property type="entry name" value="Znf_FYVE_PHD"/>
</dbReference>
<feature type="region of interest" description="Disordered" evidence="11">
    <location>
        <begin position="1324"/>
        <end position="1361"/>
    </location>
</feature>
<organism evidence="14 15">
    <name type="scientific">Sphagnum jensenii</name>
    <dbReference type="NCBI Taxonomy" id="128206"/>
    <lineage>
        <taxon>Eukaryota</taxon>
        <taxon>Viridiplantae</taxon>
        <taxon>Streptophyta</taxon>
        <taxon>Embryophyta</taxon>
        <taxon>Bryophyta</taxon>
        <taxon>Sphagnophytina</taxon>
        <taxon>Sphagnopsida</taxon>
        <taxon>Sphagnales</taxon>
        <taxon>Sphagnaceae</taxon>
        <taxon>Sphagnum</taxon>
    </lineage>
</organism>
<evidence type="ECO:0000256" key="7">
    <source>
        <dbReference type="ARBA" id="ARBA00022833"/>
    </source>
</evidence>
<dbReference type="SUPFAM" id="SSF52029">
    <property type="entry name" value="GroEL apical domain-like"/>
    <property type="match status" value="1"/>
</dbReference>
<name>A0ABP0WIU5_9BRYO</name>
<sequence>MEEGGNALLGDIVERVRSWIPRISSSSNNSYSNREDEGSPKTMSRDFWMPDRSCRMCYDCDSQFTIFNRRHHCRMCGRVFCGKCTLNTISASLDGRGGGAHGAHGTASTHEDGNEKVRVCNYCFKRYCEQNGGSDANNNLALQASMAPPPPASSSPLMPSPSGGHTSHRSNGLQQGGGTGAASSPVRPALNSQRASSNGSLIRGSLFADDSSKQGWSVCEIFGCCRSDDEEDYDQNGEQSHQDIDYEYGSGIELDLGDFRHPKHNISNDSSLSLVCQTTQSDETFNSSRGIGSESLLMQESVTRMCDDIESMDEEPPMYEEAQPSQEAPEQPAVDCENSGLIWVPPPPEDDEDEVGTSMVDDDEDEDGAGWLPRSPGSVSSSEYRSKAAMRAIVDGHFRALVAQLLKGEDVQNIGEEGDPGSWLEIVSALALQAANLVKPDTSKDGGMDPGGYVKVKCVASGKCQESVVVRGVVCRKNVQHRRMTSRFKNPRLLLLGGALEYQRVTNQLSSLETLLQQEKDHLSMAVARIEAHHPNILLVEKTVSRFAQDRLLAREISVVLNVKRPLLERIAQCTGAQVVPSPDNLSAPKTGQCEHFHIEKFVEEHDCAIGQGGRKSPYLMFFEGCPRPLGCTVLLRGASTEELKKVKKVVQFAVFAAYHLALETSFLADEGATLPELPLESPISVVIPARPRLDRSISSIPGFTIPSASGQSHPVQFYTERCAYSNPTSFVGNFDTQMEKPKLSSGLSLSKIDQECAVFRTTAIHGHVKGLGERSSEVELGVADMESQVLHGKIIEGLEPQPAQKDDFPPSPSDHQSILVSLSSQCLSCERPRLKRIKYYGPSDKPLGKFLKDSLFNASNGCGLCGEPLDPHVQCYTHRQGSLTISVHHLKDIVLGGEKDGKIWMWHRCLRCAHVNGVPPSTRRVVMSDAAWGLSFGKFLELSFSNHAAASRVAACGHSLHRDCLRFYGFGNVVACFRYAPIKLYSVYVPPPQLEFNNPDQQEWLREEASEVADKGNLVFAEVFNTLRDIGEKISNSRSFYASGKVPEARRRIVEFETLLQKEKAEFEAQLQRAGHSNPQPGEPVVDILELNNLQRLLGNISSNWDKRFQSLVPACQLQRLPSGSDAGFVDDPTIISPRRVTTVITNGKVTHVVEGLTSSKNEAAIDGDSVQERQLRAQSHDGESDGCSPLGSDGLDQSSGLSLLLEGECGARRSLSEEHFPILANLSNRLDAAWTGEGIPIGPCTVHATPTIEGTDSRGATVPCGVTDGEVVCSQSDQLDLRMISKLKPVNCKVGVGVGDPSALTSPLKGNDREKDGIEDTRAWVGGFPSSSQKAMSRSGSTKSSVTGSPPRADLKWLPSTPILSSQTGQMGVQEAARYHLPTGINDTVVAVFDDEPTSIIAYALLSHEYQVNIEGVHTEMEKEQPREKSKDKDENSEDMRSLSHPIQLLGGVAGTNLGSDLSKEKIPANSRAPELSTAIRKKDAGVDMKPLHVKVHFADTVQQRKMEFRVTCYYAKQFDSLRKKCCGGDLEYVRSMSRCKKWGAHGGKSNVFFAKTMDDRFVVKQVKSTEKISFLEFAPEYFKYLSDYLDSGSPTCLAKILGVYTVTVKHSKGGKEMKMDLLVMENLLYARHITRLYDLKGSARSRYNSDSSGSNKVLLDQNLLEAMPMAPIFVGNKAKRLLERAVWNDTAFLAGVDVMDYSLLVGVDEERQELVLGIIDFIRQYTWDKHLETWVKASGILGGPKNAPPTVISPKQYKKRFRKAMSTYFVMVPDQWTPSLIPGTPPSSDSSQLKELETTYKKQGGAQTGNET</sequence>
<evidence type="ECO:0000259" key="13">
    <source>
        <dbReference type="PROSITE" id="PS51455"/>
    </source>
</evidence>
<dbReference type="CDD" id="cd03334">
    <property type="entry name" value="Fab1_TCP"/>
    <property type="match status" value="1"/>
</dbReference>
<evidence type="ECO:0000256" key="6">
    <source>
        <dbReference type="ARBA" id="ARBA00022777"/>
    </source>
</evidence>
<reference evidence="14" key="1">
    <citation type="submission" date="2024-02" db="EMBL/GenBank/DDBJ databases">
        <authorList>
            <consortium name="ELIXIR-Norway"/>
            <consortium name="Elixir Norway"/>
        </authorList>
    </citation>
    <scope>NUCLEOTIDE SEQUENCE</scope>
</reference>
<dbReference type="Gene3D" id="3.30.40.10">
    <property type="entry name" value="Zinc/RING finger domain, C3HC4 (zinc finger)"/>
    <property type="match status" value="1"/>
</dbReference>
<dbReference type="PROSITE" id="PS50178">
    <property type="entry name" value="ZF_FYVE"/>
    <property type="match status" value="1"/>
</dbReference>
<evidence type="ECO:0000313" key="15">
    <source>
        <dbReference type="Proteomes" id="UP001497444"/>
    </source>
</evidence>
<evidence type="ECO:0000256" key="2">
    <source>
        <dbReference type="ARBA" id="ARBA00022679"/>
    </source>
</evidence>
<feature type="compositionally biased region" description="Low complexity" evidence="11">
    <location>
        <begin position="320"/>
        <end position="333"/>
    </location>
</feature>
<dbReference type="PROSITE" id="PS51455">
    <property type="entry name" value="PIPK"/>
    <property type="match status" value="1"/>
</dbReference>
<dbReference type="InterPro" id="IPR013083">
    <property type="entry name" value="Znf_RING/FYVE/PHD"/>
</dbReference>
<dbReference type="EMBL" id="OZ020114">
    <property type="protein sequence ID" value="CAK9266798.1"/>
    <property type="molecule type" value="Genomic_DNA"/>
</dbReference>
<keyword evidence="3" id="KW-0479">Metal-binding</keyword>
<evidence type="ECO:0000256" key="1">
    <source>
        <dbReference type="ARBA" id="ARBA00012009"/>
    </source>
</evidence>
<evidence type="ECO:0000256" key="5">
    <source>
        <dbReference type="ARBA" id="ARBA00022771"/>
    </source>
</evidence>
<evidence type="ECO:0000256" key="9">
    <source>
        <dbReference type="PROSITE-ProRule" id="PRU00091"/>
    </source>
</evidence>
<feature type="compositionally biased region" description="Acidic residues" evidence="11">
    <location>
        <begin position="348"/>
        <end position="368"/>
    </location>
</feature>
<dbReference type="SMART" id="SM00330">
    <property type="entry name" value="PIPKc"/>
    <property type="match status" value="1"/>
</dbReference>
<feature type="region of interest" description="Disordered" evidence="11">
    <location>
        <begin position="1165"/>
        <end position="1194"/>
    </location>
</feature>
<evidence type="ECO:0000259" key="12">
    <source>
        <dbReference type="PROSITE" id="PS50178"/>
    </source>
</evidence>
<feature type="region of interest" description="Disordered" evidence="11">
    <location>
        <begin position="1421"/>
        <end position="1448"/>
    </location>
</feature>
<feature type="compositionally biased region" description="Basic and acidic residues" evidence="11">
    <location>
        <begin position="1172"/>
        <end position="1185"/>
    </location>
</feature>
<dbReference type="Gene3D" id="3.50.7.10">
    <property type="entry name" value="GroEL"/>
    <property type="match status" value="1"/>
</dbReference>
<accession>A0ABP0WIU5</accession>
<dbReference type="Gene3D" id="3.30.810.10">
    <property type="entry name" value="2-Layer Sandwich"/>
    <property type="match status" value="1"/>
</dbReference>
<dbReference type="InterPro" id="IPR017455">
    <property type="entry name" value="Znf_FYVE-rel"/>
</dbReference>
<dbReference type="InterPro" id="IPR002498">
    <property type="entry name" value="PInositol-4-P-4/5-kinase_core"/>
</dbReference>
<feature type="domain" description="PIPK" evidence="13">
    <location>
        <begin position="1452"/>
        <end position="1772"/>
    </location>
</feature>
<protein>
    <recommendedName>
        <fullName evidence="1">1-phosphatidylinositol-3-phosphate 5-kinase</fullName>
        <ecNumber evidence="1">2.7.1.150</ecNumber>
    </recommendedName>
</protein>
<dbReference type="SMART" id="SM00064">
    <property type="entry name" value="FYVE"/>
    <property type="match status" value="1"/>
</dbReference>
<dbReference type="Gene3D" id="3.30.800.10">
    <property type="entry name" value="Phosphatidylinositol Phosphate Kinase II Beta"/>
    <property type="match status" value="1"/>
</dbReference>
<dbReference type="CDD" id="cd17300">
    <property type="entry name" value="PIPKc_PIKfyve"/>
    <property type="match status" value="1"/>
</dbReference>
<keyword evidence="2 10" id="KW-0808">Transferase</keyword>
<keyword evidence="6 10" id="KW-0418">Kinase</keyword>
<keyword evidence="8 10" id="KW-0067">ATP-binding</keyword>
<dbReference type="Pfam" id="PF01363">
    <property type="entry name" value="FYVE"/>
    <property type="match status" value="1"/>
</dbReference>
<feature type="compositionally biased region" description="Polar residues" evidence="11">
    <location>
        <begin position="163"/>
        <end position="173"/>
    </location>
</feature>
<evidence type="ECO:0000256" key="4">
    <source>
        <dbReference type="ARBA" id="ARBA00022741"/>
    </source>
</evidence>